<dbReference type="Proteomes" id="UP000801492">
    <property type="component" value="Unassembled WGS sequence"/>
</dbReference>
<protein>
    <submittedName>
        <fullName evidence="1">Uncharacterized protein</fullName>
    </submittedName>
</protein>
<dbReference type="PANTHER" id="PTHR47326:SF1">
    <property type="entry name" value="HTH PSQ-TYPE DOMAIN-CONTAINING PROTEIN"/>
    <property type="match status" value="1"/>
</dbReference>
<keyword evidence="2" id="KW-1185">Reference proteome</keyword>
<reference evidence="1" key="1">
    <citation type="submission" date="2019-08" db="EMBL/GenBank/DDBJ databases">
        <title>The genome of the North American firefly Photinus pyralis.</title>
        <authorList>
            <consortium name="Photinus pyralis genome working group"/>
            <person name="Fallon T.R."/>
            <person name="Sander Lower S.E."/>
            <person name="Weng J.-K."/>
        </authorList>
    </citation>
    <scope>NUCLEOTIDE SEQUENCE</scope>
    <source>
        <strain evidence="1">TRF0915ILg1</strain>
        <tissue evidence="1">Whole body</tissue>
    </source>
</reference>
<evidence type="ECO:0000313" key="2">
    <source>
        <dbReference type="Proteomes" id="UP000801492"/>
    </source>
</evidence>
<comment type="caution">
    <text evidence="1">The sequence shown here is derived from an EMBL/GenBank/DDBJ whole genome shotgun (WGS) entry which is preliminary data.</text>
</comment>
<name>A0A8K0G8L5_IGNLU</name>
<proteinExistence type="predicted"/>
<gene>
    <name evidence="1" type="ORF">ILUMI_15984</name>
</gene>
<sequence>MPNLTEHERIEILVMVGYADRLRRSGRETKLNILLEAEENPLGSTRQLLLNNDTDHSTAVKLFKHEKYHLYKMHLIRELNENDSDRRLQFCEDLMLRCDRDPNFLNNIFYDKATFCLNGTVS</sequence>
<dbReference type="EMBL" id="VTPC01056826">
    <property type="protein sequence ID" value="KAF2890189.1"/>
    <property type="molecule type" value="Genomic_DNA"/>
</dbReference>
<accession>A0A8K0G8L5</accession>
<dbReference type="AlphaFoldDB" id="A0A8K0G8L5"/>
<dbReference type="PANTHER" id="PTHR47326">
    <property type="entry name" value="TRANSPOSABLE ELEMENT TC3 TRANSPOSASE-LIKE PROTEIN"/>
    <property type="match status" value="1"/>
</dbReference>
<evidence type="ECO:0000313" key="1">
    <source>
        <dbReference type="EMBL" id="KAF2890189.1"/>
    </source>
</evidence>
<dbReference type="OrthoDB" id="10066061at2759"/>
<organism evidence="1 2">
    <name type="scientific">Ignelater luminosus</name>
    <name type="common">Cucubano</name>
    <name type="synonym">Pyrophorus luminosus</name>
    <dbReference type="NCBI Taxonomy" id="2038154"/>
    <lineage>
        <taxon>Eukaryota</taxon>
        <taxon>Metazoa</taxon>
        <taxon>Ecdysozoa</taxon>
        <taxon>Arthropoda</taxon>
        <taxon>Hexapoda</taxon>
        <taxon>Insecta</taxon>
        <taxon>Pterygota</taxon>
        <taxon>Neoptera</taxon>
        <taxon>Endopterygota</taxon>
        <taxon>Coleoptera</taxon>
        <taxon>Polyphaga</taxon>
        <taxon>Elateriformia</taxon>
        <taxon>Elateroidea</taxon>
        <taxon>Elateridae</taxon>
        <taxon>Agrypninae</taxon>
        <taxon>Pyrophorini</taxon>
        <taxon>Ignelater</taxon>
    </lineage>
</organism>